<dbReference type="PANTHER" id="PTHR43065">
    <property type="entry name" value="SENSOR HISTIDINE KINASE"/>
    <property type="match status" value="1"/>
</dbReference>
<evidence type="ECO:0000256" key="9">
    <source>
        <dbReference type="PROSITE-ProRule" id="PRU00169"/>
    </source>
</evidence>
<protein>
    <recommendedName>
        <fullName evidence="2">histidine kinase</fullName>
        <ecNumber evidence="2">2.7.13.3</ecNumber>
    </recommendedName>
</protein>
<feature type="domain" description="PAS" evidence="13">
    <location>
        <begin position="25"/>
        <end position="83"/>
    </location>
</feature>
<feature type="coiled-coil region" evidence="10">
    <location>
        <begin position="283"/>
        <end position="310"/>
    </location>
</feature>
<dbReference type="Pfam" id="PF00072">
    <property type="entry name" value="Response_reg"/>
    <property type="match status" value="2"/>
</dbReference>
<dbReference type="Gene3D" id="3.30.450.20">
    <property type="entry name" value="PAS domain"/>
    <property type="match status" value="2"/>
</dbReference>
<comment type="catalytic activity">
    <reaction evidence="1">
        <text>ATP + protein L-histidine = ADP + protein N-phospho-L-histidine.</text>
        <dbReference type="EC" id="2.7.13.3"/>
    </reaction>
</comment>
<keyword evidence="4" id="KW-0808">Transferase</keyword>
<dbReference type="CDD" id="cd00082">
    <property type="entry name" value="HisKA"/>
    <property type="match status" value="1"/>
</dbReference>
<keyword evidence="3 9" id="KW-0597">Phosphoprotein</keyword>
<dbReference type="SUPFAM" id="SSF47384">
    <property type="entry name" value="Homodimeric domain of signal transducing histidine kinase"/>
    <property type="match status" value="1"/>
</dbReference>
<dbReference type="SMART" id="SM00448">
    <property type="entry name" value="REC"/>
    <property type="match status" value="2"/>
</dbReference>
<dbReference type="InterPro" id="IPR001610">
    <property type="entry name" value="PAC"/>
</dbReference>
<dbReference type="CDD" id="cd18161">
    <property type="entry name" value="REC_hyHK_blue-like"/>
    <property type="match status" value="1"/>
</dbReference>
<dbReference type="Pfam" id="PF00989">
    <property type="entry name" value="PAS"/>
    <property type="match status" value="1"/>
</dbReference>
<dbReference type="SMART" id="SM00086">
    <property type="entry name" value="PAC"/>
    <property type="match status" value="2"/>
</dbReference>
<dbReference type="PROSITE" id="PS50113">
    <property type="entry name" value="PAC"/>
    <property type="match status" value="1"/>
</dbReference>
<dbReference type="SMART" id="SM00091">
    <property type="entry name" value="PAS"/>
    <property type="match status" value="2"/>
</dbReference>
<evidence type="ECO:0000259" key="13">
    <source>
        <dbReference type="PROSITE" id="PS50112"/>
    </source>
</evidence>
<dbReference type="Gene3D" id="1.10.287.130">
    <property type="match status" value="1"/>
</dbReference>
<dbReference type="PRINTS" id="PR00344">
    <property type="entry name" value="BCTRLSENSOR"/>
</dbReference>
<evidence type="ECO:0000259" key="11">
    <source>
        <dbReference type="PROSITE" id="PS50109"/>
    </source>
</evidence>
<dbReference type="PROSITE" id="PS50112">
    <property type="entry name" value="PAS"/>
    <property type="match status" value="2"/>
</dbReference>
<dbReference type="InterPro" id="IPR036097">
    <property type="entry name" value="HisK_dim/P_sf"/>
</dbReference>
<evidence type="ECO:0000313" key="16">
    <source>
        <dbReference type="Proteomes" id="UP001259803"/>
    </source>
</evidence>
<dbReference type="PANTHER" id="PTHR43065:SF42">
    <property type="entry name" value="TWO-COMPONENT SENSOR PPRA"/>
    <property type="match status" value="1"/>
</dbReference>
<dbReference type="Gene3D" id="3.40.50.2300">
    <property type="match status" value="2"/>
</dbReference>
<reference evidence="15 16" key="1">
    <citation type="submission" date="2023-09" db="EMBL/GenBank/DDBJ databases">
        <authorList>
            <person name="Rey-Velasco X."/>
        </authorList>
    </citation>
    <scope>NUCLEOTIDE SEQUENCE [LARGE SCALE GENOMIC DNA]</scope>
    <source>
        <strain evidence="15 16">F390</strain>
    </source>
</reference>
<dbReference type="SMART" id="SM00388">
    <property type="entry name" value="HisKA"/>
    <property type="match status" value="1"/>
</dbReference>
<evidence type="ECO:0000256" key="5">
    <source>
        <dbReference type="ARBA" id="ARBA00022741"/>
    </source>
</evidence>
<dbReference type="InterPro" id="IPR003661">
    <property type="entry name" value="HisK_dim/P_dom"/>
</dbReference>
<dbReference type="PROSITE" id="PS50110">
    <property type="entry name" value="RESPONSE_REGULATORY"/>
    <property type="match status" value="2"/>
</dbReference>
<evidence type="ECO:0000313" key="15">
    <source>
        <dbReference type="EMBL" id="MDT0575932.1"/>
    </source>
</evidence>
<sequence>MAGTRKGWPVGIRRGSAVDTGAVIDTQKLGRIVEEAASEVYLFAPDNFQFLLVNKGARENLGYTLEEMRARTPWSIKPLIDQEQFMTLVEPLLAGTKSQLDFETRHERKDRTSYDVAVRLQLMQFDGEAVFYAAVLDLTELRRTQAALQDASRRLDAILSNTEMAVFMMDECQHCAFMNPAAEQLTGFTFEETQGRTLHEVVHHTYPDGRHFPIEECAIDRAFPENNQTRGEEVFVHKDGSFYPVAFTASPMKDEHGTTVGTIIEARNIAAELEARAAMDAFNQTLKDRVDQALQEREKIETQLIQAQKMEAVGQLTGGIAHDFNNLLQVIGGNLQLLQKDLADDDRKQRRVTNALAGVRRGAELAAQLLAFGRQQALDPKPVNMGGLVRRMDDMLRRTLGEAIEIETVISGGLWNCLIDAAQVENVILNLAINARDAMEGRGKLTIEVGNASLDEAYAAEHAEVSAGQYVMLAVTDTGSGIPNEILNRVFDPFFTTKRPGEGTGLGLSMVYGFVKQSHGHVKIYSEQGEGTTVRIYLPRTRREEDISIPEPVSAPHATGNQTILVVEDDDAVRATTIEMLSDLGYAVLEANNADSAIAIVNSGIKIDLLFTDVVMPGELRSPELARRAKQKLPALQVLFTSGYTQNAIVHAGRLDEGVELIAKPFKREHLAQKIHVLINRGKDAAAATLITASDESGQDGTSGAGAFRKLRVLVVEDEVLIRMILCEMLDDLEHEVVEAGSVSAARDCLCANEFDVVITDLGLPDGSGVDLVREIVESEKPIAVIVASGHDGLSALNDLPQAKRVRHLNKPYDDNGLKVSLSQI</sequence>
<feature type="domain" description="PAS" evidence="13">
    <location>
        <begin position="151"/>
        <end position="203"/>
    </location>
</feature>
<dbReference type="InterPro" id="IPR035965">
    <property type="entry name" value="PAS-like_dom_sf"/>
</dbReference>
<name>A0ABU2ZH56_9SPHN</name>
<dbReference type="InterPro" id="IPR011006">
    <property type="entry name" value="CheY-like_superfamily"/>
</dbReference>
<keyword evidence="7" id="KW-0067">ATP-binding</keyword>
<dbReference type="SUPFAM" id="SSF55874">
    <property type="entry name" value="ATPase domain of HSP90 chaperone/DNA topoisomerase II/histidine kinase"/>
    <property type="match status" value="1"/>
</dbReference>
<dbReference type="PROSITE" id="PS50109">
    <property type="entry name" value="HIS_KIN"/>
    <property type="match status" value="1"/>
</dbReference>
<gene>
    <name evidence="15" type="ORF">RM533_07010</name>
</gene>
<evidence type="ECO:0000256" key="6">
    <source>
        <dbReference type="ARBA" id="ARBA00022777"/>
    </source>
</evidence>
<feature type="domain" description="Response regulatory" evidence="12">
    <location>
        <begin position="712"/>
        <end position="825"/>
    </location>
</feature>
<dbReference type="Pfam" id="PF02518">
    <property type="entry name" value="HATPase_c"/>
    <property type="match status" value="1"/>
</dbReference>
<dbReference type="EC" id="2.7.13.3" evidence="2"/>
<feature type="domain" description="Histidine kinase" evidence="11">
    <location>
        <begin position="319"/>
        <end position="542"/>
    </location>
</feature>
<dbReference type="InterPro" id="IPR004358">
    <property type="entry name" value="Sig_transdc_His_kin-like_C"/>
</dbReference>
<dbReference type="NCBIfam" id="TIGR00229">
    <property type="entry name" value="sensory_box"/>
    <property type="match status" value="2"/>
</dbReference>
<dbReference type="InterPro" id="IPR005467">
    <property type="entry name" value="His_kinase_dom"/>
</dbReference>
<dbReference type="RefSeq" id="WP_311340514.1">
    <property type="nucleotide sequence ID" value="NZ_JAVRHS010000004.1"/>
</dbReference>
<evidence type="ECO:0000256" key="1">
    <source>
        <dbReference type="ARBA" id="ARBA00000085"/>
    </source>
</evidence>
<dbReference type="InterPro" id="IPR000700">
    <property type="entry name" value="PAS-assoc_C"/>
</dbReference>
<dbReference type="InterPro" id="IPR000014">
    <property type="entry name" value="PAS"/>
</dbReference>
<accession>A0ABU2ZH56</accession>
<evidence type="ECO:0000256" key="3">
    <source>
        <dbReference type="ARBA" id="ARBA00022553"/>
    </source>
</evidence>
<dbReference type="CDD" id="cd00130">
    <property type="entry name" value="PAS"/>
    <property type="match status" value="2"/>
</dbReference>
<feature type="domain" description="PAC" evidence="14">
    <location>
        <begin position="229"/>
        <end position="281"/>
    </location>
</feature>
<dbReference type="Proteomes" id="UP001259803">
    <property type="component" value="Unassembled WGS sequence"/>
</dbReference>
<evidence type="ECO:0000256" key="7">
    <source>
        <dbReference type="ARBA" id="ARBA00022840"/>
    </source>
</evidence>
<keyword evidence="10" id="KW-0175">Coiled coil</keyword>
<feature type="domain" description="Response regulatory" evidence="12">
    <location>
        <begin position="563"/>
        <end position="679"/>
    </location>
</feature>
<keyword evidence="6" id="KW-0418">Kinase</keyword>
<evidence type="ECO:0000256" key="8">
    <source>
        <dbReference type="ARBA" id="ARBA00023012"/>
    </source>
</evidence>
<dbReference type="InterPro" id="IPR003594">
    <property type="entry name" value="HATPase_dom"/>
</dbReference>
<dbReference type="SUPFAM" id="SSF52172">
    <property type="entry name" value="CheY-like"/>
    <property type="match status" value="2"/>
</dbReference>
<evidence type="ECO:0000256" key="4">
    <source>
        <dbReference type="ARBA" id="ARBA00022679"/>
    </source>
</evidence>
<dbReference type="InterPro" id="IPR013767">
    <property type="entry name" value="PAS_fold"/>
</dbReference>
<dbReference type="CDD" id="cd00156">
    <property type="entry name" value="REC"/>
    <property type="match status" value="1"/>
</dbReference>
<evidence type="ECO:0000259" key="14">
    <source>
        <dbReference type="PROSITE" id="PS50113"/>
    </source>
</evidence>
<dbReference type="SUPFAM" id="SSF55785">
    <property type="entry name" value="PYP-like sensor domain (PAS domain)"/>
    <property type="match status" value="2"/>
</dbReference>
<evidence type="ECO:0000256" key="2">
    <source>
        <dbReference type="ARBA" id="ARBA00012438"/>
    </source>
</evidence>
<evidence type="ECO:0000259" key="12">
    <source>
        <dbReference type="PROSITE" id="PS50110"/>
    </source>
</evidence>
<dbReference type="InterPro" id="IPR013656">
    <property type="entry name" value="PAS_4"/>
</dbReference>
<dbReference type="SMART" id="SM00387">
    <property type="entry name" value="HATPase_c"/>
    <property type="match status" value="1"/>
</dbReference>
<dbReference type="Pfam" id="PF08448">
    <property type="entry name" value="PAS_4"/>
    <property type="match status" value="1"/>
</dbReference>
<dbReference type="InterPro" id="IPR001789">
    <property type="entry name" value="Sig_transdc_resp-reg_receiver"/>
</dbReference>
<dbReference type="InterPro" id="IPR036890">
    <property type="entry name" value="HATPase_C_sf"/>
</dbReference>
<dbReference type="EMBL" id="JAVRHS010000004">
    <property type="protein sequence ID" value="MDT0575932.1"/>
    <property type="molecule type" value="Genomic_DNA"/>
</dbReference>
<organism evidence="15 16">
    <name type="scientific">Croceicoccus esteveae</name>
    <dbReference type="NCBI Taxonomy" id="3075597"/>
    <lineage>
        <taxon>Bacteria</taxon>
        <taxon>Pseudomonadati</taxon>
        <taxon>Pseudomonadota</taxon>
        <taxon>Alphaproteobacteria</taxon>
        <taxon>Sphingomonadales</taxon>
        <taxon>Erythrobacteraceae</taxon>
        <taxon>Croceicoccus</taxon>
    </lineage>
</organism>
<comment type="caution">
    <text evidence="15">The sequence shown here is derived from an EMBL/GenBank/DDBJ whole genome shotgun (WGS) entry which is preliminary data.</text>
</comment>
<evidence type="ECO:0000256" key="10">
    <source>
        <dbReference type="SAM" id="Coils"/>
    </source>
</evidence>
<proteinExistence type="predicted"/>
<keyword evidence="8" id="KW-0902">Two-component regulatory system</keyword>
<keyword evidence="5" id="KW-0547">Nucleotide-binding</keyword>
<feature type="modified residue" description="4-aspartylphosphate" evidence="9">
    <location>
        <position position="613"/>
    </location>
</feature>
<keyword evidence="16" id="KW-1185">Reference proteome</keyword>
<feature type="modified residue" description="4-aspartylphosphate" evidence="9">
    <location>
        <position position="761"/>
    </location>
</feature>
<dbReference type="Gene3D" id="3.30.565.10">
    <property type="entry name" value="Histidine kinase-like ATPase, C-terminal domain"/>
    <property type="match status" value="1"/>
</dbReference>